<evidence type="ECO:0000313" key="2">
    <source>
        <dbReference type="Proteomes" id="UP000016568"/>
    </source>
</evidence>
<comment type="caution">
    <text evidence="1">The sequence shown here is derived from an EMBL/GenBank/DDBJ whole genome shotgun (WGS) entry which is preliminary data.</text>
</comment>
<dbReference type="RefSeq" id="WP_021690991.1">
    <property type="nucleotide sequence ID" value="NZ_BASZ01000007.1"/>
</dbReference>
<gene>
    <name evidence="1" type="ORF">NT2_07_01730</name>
</gene>
<dbReference type="Gene3D" id="3.30.530.20">
    <property type="match status" value="1"/>
</dbReference>
<sequence length="148" mass="16820">MEQIRIVRSDPVAIAASREAVWAILTDLPNYHLWNPLSARIESTLEPGAKVRLWVNNAGITGKVEIFEHRLVEKQPPRHIAWAYEEGEVRTRRDQYLEAVPDGCIYTTSDTFFGPLADPMMDQMGEAIYQSFNALARSLKQYAESRVG</sequence>
<evidence type="ECO:0008006" key="3">
    <source>
        <dbReference type="Google" id="ProtNLM"/>
    </source>
</evidence>
<name>U3A605_9SPHN</name>
<reference evidence="1 2" key="1">
    <citation type="submission" date="2013-09" db="EMBL/GenBank/DDBJ databases">
        <title>Whole genome shotgun sequence of Novosphingobium tardaugens NBRC 16725.</title>
        <authorList>
            <person name="Isaki S."/>
            <person name="Hosoyama A."/>
            <person name="Tsuchikane K."/>
            <person name="Katsumata H."/>
            <person name="Ando Y."/>
            <person name="Yamazaki S."/>
            <person name="Fujita N."/>
        </authorList>
    </citation>
    <scope>NUCLEOTIDE SEQUENCE [LARGE SCALE GENOMIC DNA]</scope>
    <source>
        <strain evidence="1 2">NBRC 16725</strain>
    </source>
</reference>
<dbReference type="Pfam" id="PF10604">
    <property type="entry name" value="Polyketide_cyc2"/>
    <property type="match status" value="1"/>
</dbReference>
<evidence type="ECO:0000313" key="1">
    <source>
        <dbReference type="EMBL" id="GAD50173.1"/>
    </source>
</evidence>
<dbReference type="InterPro" id="IPR023393">
    <property type="entry name" value="START-like_dom_sf"/>
</dbReference>
<dbReference type="SUPFAM" id="SSF55961">
    <property type="entry name" value="Bet v1-like"/>
    <property type="match status" value="1"/>
</dbReference>
<dbReference type="KEGG" id="ntd:EGO55_05900"/>
<keyword evidence="2" id="KW-1185">Reference proteome</keyword>
<accession>U3A605</accession>
<dbReference type="CDD" id="cd07822">
    <property type="entry name" value="SRPBCC_4"/>
    <property type="match status" value="1"/>
</dbReference>
<dbReference type="InterPro" id="IPR019587">
    <property type="entry name" value="Polyketide_cyclase/dehydratase"/>
</dbReference>
<proteinExistence type="predicted"/>
<dbReference type="AlphaFoldDB" id="U3A605"/>
<dbReference type="EMBL" id="BASZ01000007">
    <property type="protein sequence ID" value="GAD50173.1"/>
    <property type="molecule type" value="Genomic_DNA"/>
</dbReference>
<organism evidence="1 2">
    <name type="scientific">Caenibius tardaugens NBRC 16725</name>
    <dbReference type="NCBI Taxonomy" id="1219035"/>
    <lineage>
        <taxon>Bacteria</taxon>
        <taxon>Pseudomonadati</taxon>
        <taxon>Pseudomonadota</taxon>
        <taxon>Alphaproteobacteria</taxon>
        <taxon>Sphingomonadales</taxon>
        <taxon>Erythrobacteraceae</taxon>
        <taxon>Caenibius</taxon>
    </lineage>
</organism>
<dbReference type="eggNOG" id="COG4891">
    <property type="taxonomic scope" value="Bacteria"/>
</dbReference>
<dbReference type="Proteomes" id="UP000016568">
    <property type="component" value="Unassembled WGS sequence"/>
</dbReference>
<dbReference type="OrthoDB" id="7448864at2"/>
<protein>
    <recommendedName>
        <fullName evidence="3">Polyketide cyclase/dehydrase</fullName>
    </recommendedName>
</protein>